<sequence>MSIRRLPSHLVNRIAAGEVVERPASALKELVENAIDAGAIRIAVRLAGGGIELIEVTDDGCGMAPDEMRLALERHATSKLPEALWEEGAIEAVTTLGFRGEALPSIASVARLTLESRVRGADGWALTVDNGAVIGEGPAALPPGTRVRVAGLFELVPARRKFLRSVRAEYAACLDAVKRLAMARPEIGFSLDHDGRKLLNVTPGDSAPARVAALTDRDLPDNSVGVDLVREGLRLGGVAGLPTFSRGVADHQYLFVNNRPVKDRLLAGAVRGAYADLLARDRHPVVALFLDVPADQVDVNVHPAKTEVRFRDPALVRGLIVSGLRRALDEAGHASARPAAVDVLAGWQASPSPSGEGTGVGPVSGFSTRNYLPHPNPSPEGEGLRYGVSDHHAFFTAPPQARAEAADTPPPDHRAFPLGVARGQVANTYIVAEAEDGLILVDQHAAHERLVLERMKKAAANGGVHAQALLLPEVVELDEPGCDRLEARAPELAGFGLDLERFGPAAMLVRATPALLGAGDVHGLVRDLADELAAFDQALSLKERLDDVAATMACHGSVRAGRALSVTEMNALLREMEVTPHSGQCNHGRPTWVKLSKIDLERLFGRK</sequence>
<dbReference type="InterPro" id="IPR036890">
    <property type="entry name" value="HATPase_C_sf"/>
</dbReference>
<dbReference type="GO" id="GO:0005524">
    <property type="term" value="F:ATP binding"/>
    <property type="evidence" value="ECO:0007669"/>
    <property type="project" value="InterPro"/>
</dbReference>
<dbReference type="PANTHER" id="PTHR10073:SF12">
    <property type="entry name" value="DNA MISMATCH REPAIR PROTEIN MLH1"/>
    <property type="match status" value="1"/>
</dbReference>
<comment type="function">
    <text evidence="5">This protein is involved in the repair of mismatches in DNA. It is required for dam-dependent methyl-directed DNA mismatch repair. May act as a 'molecular matchmaker', a protein that promotes the formation of a stable complex between two or more DNA-binding proteins in an ATP-dependent manner without itself being part of a final effector complex.</text>
</comment>
<feature type="region of interest" description="Disordered" evidence="6">
    <location>
        <begin position="350"/>
        <end position="386"/>
    </location>
</feature>
<dbReference type="InterPro" id="IPR014790">
    <property type="entry name" value="MutL_C"/>
</dbReference>
<dbReference type="Pfam" id="PF01119">
    <property type="entry name" value="DNA_mis_repair"/>
    <property type="match status" value="1"/>
</dbReference>
<comment type="similarity">
    <text evidence="1 5">Belongs to the DNA mismatch repair MutL/HexB family.</text>
</comment>
<dbReference type="Proteomes" id="UP000033202">
    <property type="component" value="Unassembled WGS sequence"/>
</dbReference>
<dbReference type="InterPro" id="IPR014762">
    <property type="entry name" value="DNA_mismatch_repair_CS"/>
</dbReference>
<evidence type="ECO:0000259" key="7">
    <source>
        <dbReference type="SMART" id="SM00853"/>
    </source>
</evidence>
<dbReference type="SUPFAM" id="SSF55874">
    <property type="entry name" value="ATPase domain of HSP90 chaperone/DNA topoisomerase II/histidine kinase"/>
    <property type="match status" value="1"/>
</dbReference>
<dbReference type="SUPFAM" id="SSF118116">
    <property type="entry name" value="DNA mismatch repair protein MutL"/>
    <property type="match status" value="1"/>
</dbReference>
<evidence type="ECO:0000259" key="8">
    <source>
        <dbReference type="SMART" id="SM01340"/>
    </source>
</evidence>
<dbReference type="InterPro" id="IPR002099">
    <property type="entry name" value="MutL/Mlh/PMS"/>
</dbReference>
<dbReference type="AlphaFoldDB" id="A0A0E9MN88"/>
<evidence type="ECO:0000256" key="2">
    <source>
        <dbReference type="ARBA" id="ARBA00021975"/>
    </source>
</evidence>
<dbReference type="EMBL" id="BBWU01000023">
    <property type="protein sequence ID" value="GAO38999.1"/>
    <property type="molecule type" value="Genomic_DNA"/>
</dbReference>
<dbReference type="CDD" id="cd16926">
    <property type="entry name" value="HATPase_MutL-MLH-PMS-like"/>
    <property type="match status" value="1"/>
</dbReference>
<dbReference type="InterPro" id="IPR038973">
    <property type="entry name" value="MutL/Mlh/Pms-like"/>
</dbReference>
<dbReference type="GO" id="GO:0006298">
    <property type="term" value="P:mismatch repair"/>
    <property type="evidence" value="ECO:0007669"/>
    <property type="project" value="UniProtKB-UniRule"/>
</dbReference>
<dbReference type="GO" id="GO:0140664">
    <property type="term" value="F:ATP-dependent DNA damage sensor activity"/>
    <property type="evidence" value="ECO:0007669"/>
    <property type="project" value="InterPro"/>
</dbReference>
<dbReference type="Pfam" id="PF08676">
    <property type="entry name" value="MutL_C"/>
    <property type="match status" value="1"/>
</dbReference>
<evidence type="ECO:0000313" key="9">
    <source>
        <dbReference type="EMBL" id="GAO38999.1"/>
    </source>
</evidence>
<dbReference type="SMART" id="SM01340">
    <property type="entry name" value="DNA_mis_repair"/>
    <property type="match status" value="1"/>
</dbReference>
<dbReference type="InterPro" id="IPR042120">
    <property type="entry name" value="MutL_C_dimsub"/>
</dbReference>
<name>A0A0E9MN88_9SPHN</name>
<feature type="domain" description="MutL C-terminal dimerisation" evidence="7">
    <location>
        <begin position="421"/>
        <end position="564"/>
    </location>
</feature>
<keyword evidence="10" id="KW-1185">Reference proteome</keyword>
<evidence type="ECO:0000256" key="5">
    <source>
        <dbReference type="HAMAP-Rule" id="MF_00149"/>
    </source>
</evidence>
<dbReference type="GO" id="GO:0032300">
    <property type="term" value="C:mismatch repair complex"/>
    <property type="evidence" value="ECO:0007669"/>
    <property type="project" value="InterPro"/>
</dbReference>
<evidence type="ECO:0000256" key="1">
    <source>
        <dbReference type="ARBA" id="ARBA00006082"/>
    </source>
</evidence>
<dbReference type="HAMAP" id="MF_00149">
    <property type="entry name" value="DNA_mis_repair"/>
    <property type="match status" value="1"/>
</dbReference>
<dbReference type="OrthoDB" id="9763467at2"/>
<evidence type="ECO:0000313" key="10">
    <source>
        <dbReference type="Proteomes" id="UP000033202"/>
    </source>
</evidence>
<dbReference type="Pfam" id="PF13589">
    <property type="entry name" value="HATPase_c_3"/>
    <property type="match status" value="1"/>
</dbReference>
<dbReference type="InterPro" id="IPR037198">
    <property type="entry name" value="MutL_C_sf"/>
</dbReference>
<evidence type="ECO:0000256" key="3">
    <source>
        <dbReference type="ARBA" id="ARBA00022763"/>
    </source>
</evidence>
<dbReference type="InterPro" id="IPR020568">
    <property type="entry name" value="Ribosomal_Su5_D2-typ_SF"/>
</dbReference>
<keyword evidence="3 5" id="KW-0227">DNA damage</keyword>
<gene>
    <name evidence="5 9" type="primary">mutL</name>
    <name evidence="9" type="ORF">SCH01S_23_00420</name>
</gene>
<dbReference type="InterPro" id="IPR014721">
    <property type="entry name" value="Ribsml_uS5_D2-typ_fold_subgr"/>
</dbReference>
<dbReference type="PROSITE" id="PS00058">
    <property type="entry name" value="DNA_MISMATCH_REPAIR_1"/>
    <property type="match status" value="1"/>
</dbReference>
<comment type="caution">
    <text evidence="9">The sequence shown here is derived from an EMBL/GenBank/DDBJ whole genome shotgun (WGS) entry which is preliminary data.</text>
</comment>
<dbReference type="SMART" id="SM00853">
    <property type="entry name" value="MutL_C"/>
    <property type="match status" value="1"/>
</dbReference>
<organism evidence="9 10">
    <name type="scientific">Sphingomonas changbaiensis NBRC 104936</name>
    <dbReference type="NCBI Taxonomy" id="1219043"/>
    <lineage>
        <taxon>Bacteria</taxon>
        <taxon>Pseudomonadati</taxon>
        <taxon>Pseudomonadota</taxon>
        <taxon>Alphaproteobacteria</taxon>
        <taxon>Sphingomonadales</taxon>
        <taxon>Sphingomonadaceae</taxon>
        <taxon>Sphingomonas</taxon>
    </lineage>
</organism>
<dbReference type="PANTHER" id="PTHR10073">
    <property type="entry name" value="DNA MISMATCH REPAIR PROTEIN MLH, PMS, MUTL"/>
    <property type="match status" value="1"/>
</dbReference>
<evidence type="ECO:0000256" key="6">
    <source>
        <dbReference type="SAM" id="MobiDB-lite"/>
    </source>
</evidence>
<dbReference type="Gene3D" id="3.30.565.10">
    <property type="entry name" value="Histidine kinase-like ATPase, C-terminal domain"/>
    <property type="match status" value="1"/>
</dbReference>
<evidence type="ECO:0000256" key="4">
    <source>
        <dbReference type="ARBA" id="ARBA00023204"/>
    </source>
</evidence>
<dbReference type="Gene3D" id="3.30.230.10">
    <property type="match status" value="1"/>
</dbReference>
<dbReference type="InterPro" id="IPR013507">
    <property type="entry name" value="DNA_mismatch_S5_2-like"/>
</dbReference>
<dbReference type="STRING" id="1219043.SCH01S_23_00420"/>
<keyword evidence="4 5" id="KW-0234">DNA repair</keyword>
<dbReference type="Gene3D" id="3.30.1540.20">
    <property type="entry name" value="MutL, C-terminal domain, dimerisation subdomain"/>
    <property type="match status" value="1"/>
</dbReference>
<dbReference type="SUPFAM" id="SSF54211">
    <property type="entry name" value="Ribosomal protein S5 domain 2-like"/>
    <property type="match status" value="1"/>
</dbReference>
<dbReference type="GO" id="GO:0030983">
    <property type="term" value="F:mismatched DNA binding"/>
    <property type="evidence" value="ECO:0007669"/>
    <property type="project" value="InterPro"/>
</dbReference>
<dbReference type="NCBIfam" id="TIGR00585">
    <property type="entry name" value="mutl"/>
    <property type="match status" value="1"/>
</dbReference>
<feature type="domain" description="DNA mismatch repair protein S5" evidence="8">
    <location>
        <begin position="211"/>
        <end position="329"/>
    </location>
</feature>
<protein>
    <recommendedName>
        <fullName evidence="2 5">DNA mismatch repair protein MutL</fullName>
    </recommendedName>
</protein>
<dbReference type="GO" id="GO:0016887">
    <property type="term" value="F:ATP hydrolysis activity"/>
    <property type="evidence" value="ECO:0007669"/>
    <property type="project" value="InterPro"/>
</dbReference>
<dbReference type="Gene3D" id="3.30.1370.100">
    <property type="entry name" value="MutL, C-terminal domain, regulatory subdomain"/>
    <property type="match status" value="1"/>
</dbReference>
<dbReference type="InterPro" id="IPR020667">
    <property type="entry name" value="DNA_mismatch_repair_MutL"/>
</dbReference>
<accession>A0A0E9MN88</accession>
<reference evidence="9 10" key="1">
    <citation type="submission" date="2015-04" db="EMBL/GenBank/DDBJ databases">
        <title>Whole genome shotgun sequence of Sphingomonas changbaiensis NBRC 104936.</title>
        <authorList>
            <person name="Katano-Makiyama Y."/>
            <person name="Hosoyama A."/>
            <person name="Hashimoto M."/>
            <person name="Noguchi M."/>
            <person name="Tsuchikane K."/>
            <person name="Ohji S."/>
            <person name="Yamazoe A."/>
            <person name="Ichikawa N."/>
            <person name="Kimura A."/>
            <person name="Fujita N."/>
        </authorList>
    </citation>
    <scope>NUCLEOTIDE SEQUENCE [LARGE SCALE GENOMIC DNA]</scope>
    <source>
        <strain evidence="9 10">NBRC 104936</strain>
    </source>
</reference>
<dbReference type="NCBIfam" id="NF000953">
    <property type="entry name" value="PRK00095.2-4"/>
    <property type="match status" value="1"/>
</dbReference>
<dbReference type="RefSeq" id="WP_046347839.1">
    <property type="nucleotide sequence ID" value="NZ_BBWU01000023.1"/>
</dbReference>
<dbReference type="FunFam" id="3.30.565.10:FF:000003">
    <property type="entry name" value="DNA mismatch repair endonuclease MutL"/>
    <property type="match status" value="1"/>
</dbReference>
<dbReference type="InterPro" id="IPR042121">
    <property type="entry name" value="MutL_C_regsub"/>
</dbReference>
<proteinExistence type="inferred from homology"/>